<evidence type="ECO:0000313" key="2">
    <source>
        <dbReference type="EMBL" id="PLZ96776.1"/>
    </source>
</evidence>
<evidence type="ECO:0000256" key="1">
    <source>
        <dbReference type="SAM" id="Phobius"/>
    </source>
</evidence>
<dbReference type="RefSeq" id="WP_102174083.1">
    <property type="nucleotide sequence ID" value="NZ_NMQA01000212.1"/>
</dbReference>
<reference evidence="2 3" key="1">
    <citation type="submission" date="2017-07" db="EMBL/GenBank/DDBJ databases">
        <title>Genomes of Fischerella (Mastigocladus) sp. strains.</title>
        <authorList>
            <person name="Miller S.R."/>
        </authorList>
    </citation>
    <scope>NUCLEOTIDE SEQUENCE [LARGE SCALE GENOMIC DNA]</scope>
    <source>
        <strain evidence="2 3">CCMEE 5268</strain>
    </source>
</reference>
<feature type="transmembrane region" description="Helical" evidence="1">
    <location>
        <begin position="134"/>
        <end position="152"/>
    </location>
</feature>
<keyword evidence="1" id="KW-0472">Membrane</keyword>
<feature type="transmembrane region" description="Helical" evidence="1">
    <location>
        <begin position="164"/>
        <end position="185"/>
    </location>
</feature>
<keyword evidence="1" id="KW-1133">Transmembrane helix</keyword>
<dbReference type="AlphaFoldDB" id="A0A2N6KD81"/>
<feature type="transmembrane region" description="Helical" evidence="1">
    <location>
        <begin position="65"/>
        <end position="89"/>
    </location>
</feature>
<accession>A0A2N6KD81</accession>
<name>A0A2N6KD81_9CYAN</name>
<sequence>MLKKSEQQSNTQVKLFSFDRFRVLLPVVLLIYTPIVILFVILKLQNRIPVEYLTRDPLAIAKAPFYWGAISNLGILVWCGAVVISWFSFKILQNVNICSEFSRFFLFSGAITSILLLDDLFLLHEELFPYYLKIPEKLVYLGYGMLISLYLVKFRKTILKTEFILLVLAFGFFGLSVFLDLLPIADWFGSDDEYLLEDGTKLLGMVSWFAYFGRTCAEQIQRVIILERSR</sequence>
<keyword evidence="1" id="KW-0812">Transmembrane</keyword>
<feature type="transmembrane region" description="Helical" evidence="1">
    <location>
        <begin position="21"/>
        <end position="45"/>
    </location>
</feature>
<dbReference type="Proteomes" id="UP000235025">
    <property type="component" value="Unassembled WGS sequence"/>
</dbReference>
<feature type="transmembrane region" description="Helical" evidence="1">
    <location>
        <begin position="101"/>
        <end position="122"/>
    </location>
</feature>
<dbReference type="EMBL" id="NMQA01000212">
    <property type="protein sequence ID" value="PLZ96776.1"/>
    <property type="molecule type" value="Genomic_DNA"/>
</dbReference>
<proteinExistence type="predicted"/>
<evidence type="ECO:0000313" key="3">
    <source>
        <dbReference type="Proteomes" id="UP000235025"/>
    </source>
</evidence>
<gene>
    <name evidence="2" type="ORF">CEN50_17430</name>
</gene>
<protein>
    <submittedName>
        <fullName evidence="2">Uncharacterized protein</fullName>
    </submittedName>
</protein>
<organism evidence="2 3">
    <name type="scientific">Fischerella thermalis CCMEE 5268</name>
    <dbReference type="NCBI Taxonomy" id="2019662"/>
    <lineage>
        <taxon>Bacteria</taxon>
        <taxon>Bacillati</taxon>
        <taxon>Cyanobacteriota</taxon>
        <taxon>Cyanophyceae</taxon>
        <taxon>Nostocales</taxon>
        <taxon>Hapalosiphonaceae</taxon>
        <taxon>Fischerella</taxon>
    </lineage>
</organism>
<comment type="caution">
    <text evidence="2">The sequence shown here is derived from an EMBL/GenBank/DDBJ whole genome shotgun (WGS) entry which is preliminary data.</text>
</comment>